<dbReference type="InterPro" id="IPR008753">
    <property type="entry name" value="Peptidase_M13_N"/>
</dbReference>
<keyword evidence="3" id="KW-0645">Protease</keyword>
<dbReference type="InterPro" id="IPR018497">
    <property type="entry name" value="Peptidase_M13_C"/>
</dbReference>
<evidence type="ECO:0000256" key="3">
    <source>
        <dbReference type="ARBA" id="ARBA00022670"/>
    </source>
</evidence>
<dbReference type="PANTHER" id="PTHR11733">
    <property type="entry name" value="ZINC METALLOPROTEASE FAMILY M13 NEPRILYSIN-RELATED"/>
    <property type="match status" value="1"/>
</dbReference>
<reference evidence="10 11" key="1">
    <citation type="journal article" date="2018" name="Int. J. Syst. Evol. Microbiol.">
        <title>Lactobacillus bambusae sp. nov., isolated from a traditional fermented Ma-bamboo shoots of Taiwan.</title>
        <authorList>
            <person name="Wang L.-T."/>
        </authorList>
    </citation>
    <scope>NUCLEOTIDE SEQUENCE [LARGE SCALE GENOMIC DNA]</scope>
    <source>
        <strain evidence="10 11">BS-W1</strain>
    </source>
</reference>
<dbReference type="Gene3D" id="3.40.390.10">
    <property type="entry name" value="Collagenase (Catalytic Domain)"/>
    <property type="match status" value="1"/>
</dbReference>
<keyword evidence="7" id="KW-0482">Metalloprotease</keyword>
<evidence type="ECO:0000259" key="8">
    <source>
        <dbReference type="Pfam" id="PF01431"/>
    </source>
</evidence>
<dbReference type="GO" id="GO:0046872">
    <property type="term" value="F:metal ion binding"/>
    <property type="evidence" value="ECO:0007669"/>
    <property type="project" value="UniProtKB-KW"/>
</dbReference>
<dbReference type="InterPro" id="IPR000718">
    <property type="entry name" value="Peptidase_M13"/>
</dbReference>
<dbReference type="Proteomes" id="UP000245080">
    <property type="component" value="Unassembled WGS sequence"/>
</dbReference>
<evidence type="ECO:0000256" key="6">
    <source>
        <dbReference type="ARBA" id="ARBA00022833"/>
    </source>
</evidence>
<name>A0A2V1N153_9LACO</name>
<comment type="similarity">
    <text evidence="2">Belongs to the peptidase M13 family.</text>
</comment>
<feature type="domain" description="Peptidase M13 N-terminal" evidence="9">
    <location>
        <begin position="24"/>
        <end position="402"/>
    </location>
</feature>
<feature type="domain" description="Peptidase M13 C-terminal" evidence="8">
    <location>
        <begin position="459"/>
        <end position="649"/>
    </location>
</feature>
<dbReference type="Pfam" id="PF05649">
    <property type="entry name" value="Peptidase_M13_N"/>
    <property type="match status" value="1"/>
</dbReference>
<evidence type="ECO:0000256" key="7">
    <source>
        <dbReference type="ARBA" id="ARBA00023049"/>
    </source>
</evidence>
<evidence type="ECO:0000259" key="9">
    <source>
        <dbReference type="Pfam" id="PF05649"/>
    </source>
</evidence>
<keyword evidence="6" id="KW-0862">Zinc</keyword>
<dbReference type="OrthoDB" id="9775677at2"/>
<comment type="cofactor">
    <cofactor evidence="1">
        <name>Zn(2+)</name>
        <dbReference type="ChEBI" id="CHEBI:29105"/>
    </cofactor>
</comment>
<dbReference type="PRINTS" id="PR00786">
    <property type="entry name" value="NEPRILYSIN"/>
</dbReference>
<evidence type="ECO:0000313" key="11">
    <source>
        <dbReference type="Proteomes" id="UP000245080"/>
    </source>
</evidence>
<dbReference type="Pfam" id="PF01431">
    <property type="entry name" value="Peptidase_M13"/>
    <property type="match status" value="1"/>
</dbReference>
<dbReference type="GO" id="GO:0004222">
    <property type="term" value="F:metalloendopeptidase activity"/>
    <property type="evidence" value="ECO:0007669"/>
    <property type="project" value="InterPro"/>
</dbReference>
<gene>
    <name evidence="10" type="ORF">DCM90_04005</name>
</gene>
<protein>
    <submittedName>
        <fullName evidence="10">Peptidase M13</fullName>
    </submittedName>
</protein>
<dbReference type="InterPro" id="IPR042089">
    <property type="entry name" value="Peptidase_M13_dom_2"/>
</dbReference>
<sequence>MKLSYILWEAFLMKQYPVETAKIKDDLYDAVNDAWLSQAEIPADHSQTGGFVELMDEIEKTLMHDFDELRDGKAQPDSSEMAEFTKFYQLTSDFNQREADGTKPLQPILDRITALNSLADLNAQLSDWILSDLPLPVSLSVEADMKHTETYALYANAPSLFMPDKTYYDEGNRAAETLMSAFTTAAVGLLEQVGYTKADAEKITALAKEYDRAIAPNVKSAEESADYAKNYNPEQFADFLQFVPALDLKSAVHTLVDGDPDTIIVTEPVFYQSVNQLLTTISFDQIKAWMLVKVLFNYSNLMNDEFRQTAGTYSRTLSGQKELRSVEKAAYYQAKAAFSQVTGLYYGQKYFGEKAKVDVQNMVKAMIAVYQNRLKTNTWLSKETREKAVTKLSKLEIQVGYPDKLDPMYSQLHVTPASEGGTVLSNLDQFSRQWTEYHFSKWNKPTDRTRWEMSADTVNAYYEPLHNIIVFPAAILQAPFYSLDQSSSQNYGGIGAVIAHEISHAFDNNGAKFDEYGNLHNWWTAEDLDHFDALAQKMIAEFDGLPFAGGHVNGKLTVSENIADAGGLSCALEAAKGEPDVDLAAFFINWATIWRTKATKQIEQLLLNIDVHAPAKLRADVQVKNLDDFYSTFGVVTGDPMYLAPDKRVHIW</sequence>
<comment type="caution">
    <text evidence="10">The sequence shown here is derived from an EMBL/GenBank/DDBJ whole genome shotgun (WGS) entry which is preliminary data.</text>
</comment>
<keyword evidence="5" id="KW-0378">Hydrolase</keyword>
<dbReference type="PROSITE" id="PS51885">
    <property type="entry name" value="NEPRILYSIN"/>
    <property type="match status" value="1"/>
</dbReference>
<dbReference type="Gene3D" id="1.10.1380.10">
    <property type="entry name" value="Neutral endopeptidase , domain2"/>
    <property type="match status" value="1"/>
</dbReference>
<dbReference type="SUPFAM" id="SSF55486">
    <property type="entry name" value="Metalloproteases ('zincins'), catalytic domain"/>
    <property type="match status" value="1"/>
</dbReference>
<dbReference type="InterPro" id="IPR024079">
    <property type="entry name" value="MetalloPept_cat_dom_sf"/>
</dbReference>
<dbReference type="EMBL" id="QCXQ01000002">
    <property type="protein sequence ID" value="PWG00106.1"/>
    <property type="molecule type" value="Genomic_DNA"/>
</dbReference>
<proteinExistence type="inferred from homology"/>
<evidence type="ECO:0000256" key="5">
    <source>
        <dbReference type="ARBA" id="ARBA00022801"/>
    </source>
</evidence>
<evidence type="ECO:0000256" key="4">
    <source>
        <dbReference type="ARBA" id="ARBA00022723"/>
    </source>
</evidence>
<accession>A0A2V1N153</accession>
<dbReference type="GO" id="GO:0016485">
    <property type="term" value="P:protein processing"/>
    <property type="evidence" value="ECO:0007669"/>
    <property type="project" value="TreeGrafter"/>
</dbReference>
<keyword evidence="11" id="KW-1185">Reference proteome</keyword>
<evidence type="ECO:0000256" key="1">
    <source>
        <dbReference type="ARBA" id="ARBA00001947"/>
    </source>
</evidence>
<dbReference type="GO" id="GO:0005886">
    <property type="term" value="C:plasma membrane"/>
    <property type="evidence" value="ECO:0007669"/>
    <property type="project" value="TreeGrafter"/>
</dbReference>
<keyword evidence="4" id="KW-0479">Metal-binding</keyword>
<evidence type="ECO:0000256" key="2">
    <source>
        <dbReference type="ARBA" id="ARBA00007357"/>
    </source>
</evidence>
<organism evidence="10 11">
    <name type="scientific">Levilactobacillus bambusae</name>
    <dbReference type="NCBI Taxonomy" id="2024736"/>
    <lineage>
        <taxon>Bacteria</taxon>
        <taxon>Bacillati</taxon>
        <taxon>Bacillota</taxon>
        <taxon>Bacilli</taxon>
        <taxon>Lactobacillales</taxon>
        <taxon>Lactobacillaceae</taxon>
        <taxon>Levilactobacillus</taxon>
    </lineage>
</organism>
<dbReference type="AlphaFoldDB" id="A0A2V1N153"/>
<evidence type="ECO:0000313" key="10">
    <source>
        <dbReference type="EMBL" id="PWG00106.1"/>
    </source>
</evidence>
<dbReference type="CDD" id="cd08662">
    <property type="entry name" value="M13"/>
    <property type="match status" value="1"/>
</dbReference>
<dbReference type="PANTHER" id="PTHR11733:SF167">
    <property type="entry name" value="FI17812P1-RELATED"/>
    <property type="match status" value="1"/>
</dbReference>